<reference evidence="2" key="1">
    <citation type="journal article" date="2017" name="Nature">
        <title>The sunflower genome provides insights into oil metabolism, flowering and Asterid evolution.</title>
        <authorList>
            <person name="Badouin H."/>
            <person name="Gouzy J."/>
            <person name="Grassa C.J."/>
            <person name="Murat F."/>
            <person name="Staton S.E."/>
            <person name="Cottret L."/>
            <person name="Lelandais-Briere C."/>
            <person name="Owens G.L."/>
            <person name="Carrere S."/>
            <person name="Mayjonade B."/>
            <person name="Legrand L."/>
            <person name="Gill N."/>
            <person name="Kane N.C."/>
            <person name="Bowers J.E."/>
            <person name="Hubner S."/>
            <person name="Bellec A."/>
            <person name="Berard A."/>
            <person name="Berges H."/>
            <person name="Blanchet N."/>
            <person name="Boniface M.C."/>
            <person name="Brunel D."/>
            <person name="Catrice O."/>
            <person name="Chaidir N."/>
            <person name="Claudel C."/>
            <person name="Donnadieu C."/>
            <person name="Faraut T."/>
            <person name="Fievet G."/>
            <person name="Helmstetter N."/>
            <person name="King M."/>
            <person name="Knapp S.J."/>
            <person name="Lai Z."/>
            <person name="Le Paslier M.C."/>
            <person name="Lippi Y."/>
            <person name="Lorenzon L."/>
            <person name="Mandel J.R."/>
            <person name="Marage G."/>
            <person name="Marchand G."/>
            <person name="Marquand E."/>
            <person name="Bret-Mestries E."/>
            <person name="Morien E."/>
            <person name="Nambeesan S."/>
            <person name="Nguyen T."/>
            <person name="Pegot-Espagnet P."/>
            <person name="Pouilly N."/>
            <person name="Raftis F."/>
            <person name="Sallet E."/>
            <person name="Schiex T."/>
            <person name="Thomas J."/>
            <person name="Vandecasteele C."/>
            <person name="Vares D."/>
            <person name="Vear F."/>
            <person name="Vautrin S."/>
            <person name="Crespi M."/>
            <person name="Mangin B."/>
            <person name="Burke J.M."/>
            <person name="Salse J."/>
            <person name="Munos S."/>
            <person name="Vincourt P."/>
            <person name="Rieseberg L.H."/>
            <person name="Langlade N.B."/>
        </authorList>
    </citation>
    <scope>NUCLEOTIDE SEQUENCE [LARGE SCALE GENOMIC DNA]</scope>
    <source>
        <strain evidence="2">cv. SF193</strain>
    </source>
</reference>
<dbReference type="Proteomes" id="UP000215914">
    <property type="component" value="Chromosome 2"/>
</dbReference>
<sequence length="76" mass="8654">METSIPGHLLIFRSFNKARFFSSGNDTRRSQLLIDKKVRFDSSGNDTRLSHSEISKWVSSGSDTICGHRIISRLVR</sequence>
<evidence type="ECO:0000313" key="1">
    <source>
        <dbReference type="EMBL" id="OTG33180.1"/>
    </source>
</evidence>
<keyword evidence="2" id="KW-1185">Reference proteome</keyword>
<dbReference type="EMBL" id="CM007891">
    <property type="protein sequence ID" value="OTG33180.1"/>
    <property type="molecule type" value="Genomic_DNA"/>
</dbReference>
<protein>
    <submittedName>
        <fullName evidence="1">Uncharacterized protein</fullName>
    </submittedName>
</protein>
<dbReference type="AlphaFoldDB" id="A0A251VC53"/>
<gene>
    <name evidence="1" type="ORF">HannXRQ_Chr02g0031841</name>
</gene>
<accession>A0A251VC53</accession>
<proteinExistence type="predicted"/>
<evidence type="ECO:0000313" key="2">
    <source>
        <dbReference type="Proteomes" id="UP000215914"/>
    </source>
</evidence>
<dbReference type="InParanoid" id="A0A251VC53"/>
<name>A0A251VC53_HELAN</name>
<organism evidence="1 2">
    <name type="scientific">Helianthus annuus</name>
    <name type="common">Common sunflower</name>
    <dbReference type="NCBI Taxonomy" id="4232"/>
    <lineage>
        <taxon>Eukaryota</taxon>
        <taxon>Viridiplantae</taxon>
        <taxon>Streptophyta</taxon>
        <taxon>Embryophyta</taxon>
        <taxon>Tracheophyta</taxon>
        <taxon>Spermatophyta</taxon>
        <taxon>Magnoliopsida</taxon>
        <taxon>eudicotyledons</taxon>
        <taxon>Gunneridae</taxon>
        <taxon>Pentapetalae</taxon>
        <taxon>asterids</taxon>
        <taxon>campanulids</taxon>
        <taxon>Asterales</taxon>
        <taxon>Asteraceae</taxon>
        <taxon>Asteroideae</taxon>
        <taxon>Heliantheae alliance</taxon>
        <taxon>Heliantheae</taxon>
        <taxon>Helianthus</taxon>
    </lineage>
</organism>